<evidence type="ECO:0000313" key="2">
    <source>
        <dbReference type="Proteomes" id="UP000276776"/>
    </source>
</evidence>
<dbReference type="AlphaFoldDB" id="A0A0N5CQD3"/>
<proteinExistence type="predicted"/>
<accession>A0A0N5CQD3</accession>
<reference evidence="3" key="1">
    <citation type="submission" date="2017-02" db="UniProtKB">
        <authorList>
            <consortium name="WormBaseParasite"/>
        </authorList>
    </citation>
    <scope>IDENTIFICATION</scope>
</reference>
<organism evidence="3">
    <name type="scientific">Thelazia callipaeda</name>
    <name type="common">Oriental eyeworm</name>
    <name type="synonym">Parasitic nematode</name>
    <dbReference type="NCBI Taxonomy" id="103827"/>
    <lineage>
        <taxon>Eukaryota</taxon>
        <taxon>Metazoa</taxon>
        <taxon>Ecdysozoa</taxon>
        <taxon>Nematoda</taxon>
        <taxon>Chromadorea</taxon>
        <taxon>Rhabditida</taxon>
        <taxon>Spirurina</taxon>
        <taxon>Spiruromorpha</taxon>
        <taxon>Thelazioidea</taxon>
        <taxon>Thelaziidae</taxon>
        <taxon>Thelazia</taxon>
    </lineage>
</organism>
<name>A0A0N5CQD3_THECL</name>
<dbReference type="EMBL" id="UYYF01000499">
    <property type="protein sequence ID" value="VDM98386.1"/>
    <property type="molecule type" value="Genomic_DNA"/>
</dbReference>
<dbReference type="OrthoDB" id="21413at2759"/>
<dbReference type="Proteomes" id="UP000276776">
    <property type="component" value="Unassembled WGS sequence"/>
</dbReference>
<gene>
    <name evidence="1" type="ORF">TCLT_LOCUS2434</name>
</gene>
<evidence type="ECO:0000313" key="1">
    <source>
        <dbReference type="EMBL" id="VDM98386.1"/>
    </source>
</evidence>
<sequence>MVLLGDNYFAECSCFHACSIIERRILCTFIYFEILVTRSNYIFLNNLLEQ</sequence>
<protein>
    <submittedName>
        <fullName evidence="1 3">Uncharacterized protein</fullName>
    </submittedName>
</protein>
<reference evidence="1 2" key="2">
    <citation type="submission" date="2018-11" db="EMBL/GenBank/DDBJ databases">
        <authorList>
            <consortium name="Pathogen Informatics"/>
        </authorList>
    </citation>
    <scope>NUCLEOTIDE SEQUENCE [LARGE SCALE GENOMIC DNA]</scope>
</reference>
<keyword evidence="2" id="KW-1185">Reference proteome</keyword>
<evidence type="ECO:0000313" key="3">
    <source>
        <dbReference type="WBParaSite" id="TCLT_0000243301-mRNA-1"/>
    </source>
</evidence>
<dbReference type="WBParaSite" id="TCLT_0000243301-mRNA-1">
    <property type="protein sequence ID" value="TCLT_0000243301-mRNA-1"/>
    <property type="gene ID" value="TCLT_0000243301"/>
</dbReference>